<dbReference type="FunFam" id="2.40.10.10:FF:000034">
    <property type="entry name" value="Eupolytin"/>
    <property type="match status" value="1"/>
</dbReference>
<evidence type="ECO:0000313" key="9">
    <source>
        <dbReference type="EMBL" id="JAB64026.1"/>
    </source>
</evidence>
<keyword evidence="2 6" id="KW-0645">Protease</keyword>
<reference evidence="9" key="1">
    <citation type="submission" date="2013-07" db="EMBL/GenBank/DDBJ databases">
        <title>Midgut Transcriptome Profiling of Anoplphora glabripennis, a Lignocellulose Degrading, Wood-Boring Cerambycid.</title>
        <authorList>
            <person name="Scully E.D."/>
            <person name="Hoover K."/>
            <person name="Carlson J.E."/>
            <person name="Tien M."/>
            <person name="Geib S.M."/>
        </authorList>
    </citation>
    <scope>NUCLEOTIDE SEQUENCE</scope>
</reference>
<evidence type="ECO:0000256" key="7">
    <source>
        <dbReference type="SAM" id="SignalP"/>
    </source>
</evidence>
<feature type="signal peptide" evidence="7">
    <location>
        <begin position="1"/>
        <end position="16"/>
    </location>
</feature>
<feature type="chain" id="PRO_5004738536" evidence="7">
    <location>
        <begin position="17"/>
        <end position="278"/>
    </location>
</feature>
<proteinExistence type="inferred from homology"/>
<dbReference type="InterPro" id="IPR018114">
    <property type="entry name" value="TRYPSIN_HIS"/>
</dbReference>
<dbReference type="PANTHER" id="PTHR24276">
    <property type="entry name" value="POLYSERASE-RELATED"/>
    <property type="match status" value="1"/>
</dbReference>
<gene>
    <name evidence="9" type="primary">CTRB1</name>
</gene>
<dbReference type="Gene3D" id="2.40.10.10">
    <property type="entry name" value="Trypsin-like serine proteases"/>
    <property type="match status" value="2"/>
</dbReference>
<dbReference type="EMBL" id="GALX01004440">
    <property type="protein sequence ID" value="JAB64026.1"/>
    <property type="molecule type" value="Transcribed_RNA"/>
</dbReference>
<evidence type="ECO:0000259" key="8">
    <source>
        <dbReference type="PROSITE" id="PS50240"/>
    </source>
</evidence>
<dbReference type="Pfam" id="PF00089">
    <property type="entry name" value="Trypsin"/>
    <property type="match status" value="1"/>
</dbReference>
<accession>V5I8M2</accession>
<dbReference type="GO" id="GO:0006508">
    <property type="term" value="P:proteolysis"/>
    <property type="evidence" value="ECO:0007669"/>
    <property type="project" value="UniProtKB-KW"/>
</dbReference>
<sequence length="278" mass="29034">MKFTLCFLAIVSWAAAMPAEVPFDALEGLELVPNNIYKEPINPAKPEDLPASRVIGGVEVAPNSIPYQVAIVINGLSFCGGSLISTNRVLTAAHCTVRAVFVNVRLGAHAFNSNEATQVRITSTSIANHPNYGQGSFAGNDVAVISLPSAVTLNVNIQVIPLAAENAGTFAGKKARLTGWGRTSDASNAVSPVLRSVSLEIKTNADCTRFYDSDVVDGSICTSGTGIVGACNGDSGGPLVVDGVQVGVVSFGSTQCQAGNPTVYARVTYFLSWIREQL</sequence>
<evidence type="ECO:0000256" key="6">
    <source>
        <dbReference type="RuleBase" id="RU363034"/>
    </source>
</evidence>
<evidence type="ECO:0000256" key="1">
    <source>
        <dbReference type="ARBA" id="ARBA00007664"/>
    </source>
</evidence>
<protein>
    <submittedName>
        <fullName evidence="9">Chymotrypsin BI</fullName>
    </submittedName>
</protein>
<dbReference type="PROSITE" id="PS00135">
    <property type="entry name" value="TRYPSIN_SER"/>
    <property type="match status" value="1"/>
</dbReference>
<dbReference type="InterPro" id="IPR001314">
    <property type="entry name" value="Peptidase_S1A"/>
</dbReference>
<dbReference type="InterPro" id="IPR050430">
    <property type="entry name" value="Peptidase_S1"/>
</dbReference>
<dbReference type="PRINTS" id="PR00722">
    <property type="entry name" value="CHYMOTRYPSIN"/>
</dbReference>
<dbReference type="AlphaFoldDB" id="V5I8M2"/>
<dbReference type="PROSITE" id="PS00134">
    <property type="entry name" value="TRYPSIN_HIS"/>
    <property type="match status" value="1"/>
</dbReference>
<dbReference type="PROSITE" id="PS50240">
    <property type="entry name" value="TRYPSIN_DOM"/>
    <property type="match status" value="1"/>
</dbReference>
<dbReference type="InterPro" id="IPR043504">
    <property type="entry name" value="Peptidase_S1_PA_chymotrypsin"/>
</dbReference>
<keyword evidence="5" id="KW-1015">Disulfide bond</keyword>
<dbReference type="SMART" id="SM00020">
    <property type="entry name" value="Tryp_SPc"/>
    <property type="match status" value="1"/>
</dbReference>
<dbReference type="InterPro" id="IPR033116">
    <property type="entry name" value="TRYPSIN_SER"/>
</dbReference>
<evidence type="ECO:0000256" key="4">
    <source>
        <dbReference type="ARBA" id="ARBA00022825"/>
    </source>
</evidence>
<organism evidence="9">
    <name type="scientific">Anoplophora glabripennis</name>
    <name type="common">Asian longhorn beetle</name>
    <name type="synonym">Anoplophora nobilis</name>
    <dbReference type="NCBI Taxonomy" id="217634"/>
    <lineage>
        <taxon>Eukaryota</taxon>
        <taxon>Metazoa</taxon>
        <taxon>Ecdysozoa</taxon>
        <taxon>Arthropoda</taxon>
        <taxon>Hexapoda</taxon>
        <taxon>Insecta</taxon>
        <taxon>Pterygota</taxon>
        <taxon>Neoptera</taxon>
        <taxon>Endopterygota</taxon>
        <taxon>Coleoptera</taxon>
        <taxon>Polyphaga</taxon>
        <taxon>Cucujiformia</taxon>
        <taxon>Chrysomeloidea</taxon>
        <taxon>Cerambycidae</taxon>
        <taxon>Lamiinae</taxon>
        <taxon>Lamiini</taxon>
        <taxon>Anoplophora</taxon>
    </lineage>
</organism>
<evidence type="ECO:0000256" key="2">
    <source>
        <dbReference type="ARBA" id="ARBA00022670"/>
    </source>
</evidence>
<dbReference type="SUPFAM" id="SSF50494">
    <property type="entry name" value="Trypsin-like serine proteases"/>
    <property type="match status" value="1"/>
</dbReference>
<name>V5I8M2_ANOGL</name>
<dbReference type="CDD" id="cd00190">
    <property type="entry name" value="Tryp_SPc"/>
    <property type="match status" value="1"/>
</dbReference>
<dbReference type="PANTHER" id="PTHR24276:SF91">
    <property type="entry name" value="AT26814P-RELATED"/>
    <property type="match status" value="1"/>
</dbReference>
<dbReference type="InterPro" id="IPR001254">
    <property type="entry name" value="Trypsin_dom"/>
</dbReference>
<keyword evidence="7" id="KW-0732">Signal</keyword>
<dbReference type="GO" id="GO:0004252">
    <property type="term" value="F:serine-type endopeptidase activity"/>
    <property type="evidence" value="ECO:0007669"/>
    <property type="project" value="InterPro"/>
</dbReference>
<keyword evidence="3 6" id="KW-0378">Hydrolase</keyword>
<feature type="domain" description="Peptidase S1" evidence="8">
    <location>
        <begin position="54"/>
        <end position="278"/>
    </location>
</feature>
<evidence type="ECO:0000256" key="5">
    <source>
        <dbReference type="ARBA" id="ARBA00023157"/>
    </source>
</evidence>
<keyword evidence="4 6" id="KW-0720">Serine protease</keyword>
<evidence type="ECO:0000256" key="3">
    <source>
        <dbReference type="ARBA" id="ARBA00022801"/>
    </source>
</evidence>
<dbReference type="InterPro" id="IPR009003">
    <property type="entry name" value="Peptidase_S1_PA"/>
</dbReference>
<comment type="similarity">
    <text evidence="1">Belongs to the peptidase S1 family.</text>
</comment>